<evidence type="ECO:0000313" key="3">
    <source>
        <dbReference type="Proteomes" id="UP001187192"/>
    </source>
</evidence>
<accession>A0AA87ZRC8</accession>
<dbReference type="AlphaFoldDB" id="A0AA87ZRC8"/>
<feature type="transmembrane region" description="Helical" evidence="1">
    <location>
        <begin position="45"/>
        <end position="69"/>
    </location>
</feature>
<keyword evidence="3" id="KW-1185">Reference proteome</keyword>
<dbReference type="Proteomes" id="UP001187192">
    <property type="component" value="Unassembled WGS sequence"/>
</dbReference>
<keyword evidence="1" id="KW-1133">Transmembrane helix</keyword>
<comment type="caution">
    <text evidence="2">The sequence shown here is derived from an EMBL/GenBank/DDBJ whole genome shotgun (WGS) entry which is preliminary data.</text>
</comment>
<evidence type="ECO:0000256" key="1">
    <source>
        <dbReference type="SAM" id="Phobius"/>
    </source>
</evidence>
<organism evidence="2 3">
    <name type="scientific">Ficus carica</name>
    <name type="common">Common fig</name>
    <dbReference type="NCBI Taxonomy" id="3494"/>
    <lineage>
        <taxon>Eukaryota</taxon>
        <taxon>Viridiplantae</taxon>
        <taxon>Streptophyta</taxon>
        <taxon>Embryophyta</taxon>
        <taxon>Tracheophyta</taxon>
        <taxon>Spermatophyta</taxon>
        <taxon>Magnoliopsida</taxon>
        <taxon>eudicotyledons</taxon>
        <taxon>Gunneridae</taxon>
        <taxon>Pentapetalae</taxon>
        <taxon>rosids</taxon>
        <taxon>fabids</taxon>
        <taxon>Rosales</taxon>
        <taxon>Moraceae</taxon>
        <taxon>Ficeae</taxon>
        <taxon>Ficus</taxon>
    </lineage>
</organism>
<evidence type="ECO:0000313" key="2">
    <source>
        <dbReference type="EMBL" id="GMN38707.1"/>
    </source>
</evidence>
<protein>
    <submittedName>
        <fullName evidence="2">Uncharacterized protein</fullName>
    </submittedName>
</protein>
<dbReference type="PANTHER" id="PTHR33782">
    <property type="entry name" value="OS01G0121600 PROTEIN"/>
    <property type="match status" value="1"/>
</dbReference>
<gene>
    <name evidence="2" type="ORF">TIFTF001_007948</name>
</gene>
<dbReference type="PANTHER" id="PTHR33782:SF5">
    <property type="entry name" value="MEDIATOR OF RNA POLYMERASE II TRANSCRIPTION SUBUNIT"/>
    <property type="match status" value="1"/>
</dbReference>
<keyword evidence="1" id="KW-0812">Transmembrane</keyword>
<keyword evidence="1" id="KW-0472">Membrane</keyword>
<sequence length="79" mass="9205">MVERNYEPPSHWMDWEKKYYTSYDSLICQVMGFLQSQMMNTRPSLALGIVILVLFSVPTSSAMLFFHFLGLAKGLFINY</sequence>
<name>A0AA87ZRC8_FICCA</name>
<proteinExistence type="predicted"/>
<reference evidence="2" key="1">
    <citation type="submission" date="2023-07" db="EMBL/GenBank/DDBJ databases">
        <title>draft genome sequence of fig (Ficus carica).</title>
        <authorList>
            <person name="Takahashi T."/>
            <person name="Nishimura K."/>
        </authorList>
    </citation>
    <scope>NUCLEOTIDE SEQUENCE</scope>
</reference>
<dbReference type="EMBL" id="BTGU01000008">
    <property type="protein sequence ID" value="GMN38707.1"/>
    <property type="molecule type" value="Genomic_DNA"/>
</dbReference>